<dbReference type="RefSeq" id="XP_013632225.1">
    <property type="nucleotide sequence ID" value="XM_013776771.1"/>
</dbReference>
<dbReference type="InterPro" id="IPR022676">
    <property type="entry name" value="NMT_N"/>
</dbReference>
<dbReference type="EC" id="2.3.1.97" evidence="2 5"/>
<protein>
    <recommendedName>
        <fullName evidence="2 5">Glycylpeptide N-tetradecanoyltransferase</fullName>
        <ecNumber evidence="2 5">2.3.1.97</ecNumber>
    </recommendedName>
</protein>
<dbReference type="RefSeq" id="XP_013632224.1">
    <property type="nucleotide sequence ID" value="XM_013776770.1"/>
</dbReference>
<comment type="similarity">
    <text evidence="1 6">Belongs to the NMT family.</text>
</comment>
<evidence type="ECO:0000313" key="9">
    <source>
        <dbReference type="EnsemblPlants" id="Bo4g197430.1"/>
    </source>
</evidence>
<dbReference type="PANTHER" id="PTHR11377">
    <property type="entry name" value="N-MYRISTOYL TRANSFERASE"/>
    <property type="match status" value="1"/>
</dbReference>
<feature type="domain" description="Glycylpeptide N-tetradecanoyltransferase N-terminal" evidence="7">
    <location>
        <begin position="234"/>
        <end position="384"/>
    </location>
</feature>
<dbReference type="GO" id="GO:0004379">
    <property type="term" value="F:glycylpeptide N-tetradecanoyltransferase activity"/>
    <property type="evidence" value="ECO:0007669"/>
    <property type="project" value="UniProtKB-EC"/>
</dbReference>
<dbReference type="SUPFAM" id="SSF55729">
    <property type="entry name" value="Acyl-CoA N-acyltransferases (Nat)"/>
    <property type="match status" value="2"/>
</dbReference>
<evidence type="ECO:0000256" key="2">
    <source>
        <dbReference type="ARBA" id="ARBA00012923"/>
    </source>
</evidence>
<dbReference type="GeneID" id="106337651"/>
<dbReference type="STRING" id="109376.A0A0D3C6N1"/>
<dbReference type="eggNOG" id="KOG2779">
    <property type="taxonomic scope" value="Eukaryota"/>
</dbReference>
<organism evidence="9 10">
    <name type="scientific">Brassica oleracea var. oleracea</name>
    <dbReference type="NCBI Taxonomy" id="109376"/>
    <lineage>
        <taxon>Eukaryota</taxon>
        <taxon>Viridiplantae</taxon>
        <taxon>Streptophyta</taxon>
        <taxon>Embryophyta</taxon>
        <taxon>Tracheophyta</taxon>
        <taxon>Spermatophyta</taxon>
        <taxon>Magnoliopsida</taxon>
        <taxon>eudicotyledons</taxon>
        <taxon>Gunneridae</taxon>
        <taxon>Pentapetalae</taxon>
        <taxon>rosids</taxon>
        <taxon>malvids</taxon>
        <taxon>Brassicales</taxon>
        <taxon>Brassicaceae</taxon>
        <taxon>Brassiceae</taxon>
        <taxon>Brassica</taxon>
    </lineage>
</organism>
<evidence type="ECO:0000259" key="7">
    <source>
        <dbReference type="Pfam" id="PF01233"/>
    </source>
</evidence>
<proteinExistence type="inferred from homology"/>
<reference evidence="9" key="2">
    <citation type="submission" date="2015-03" db="UniProtKB">
        <authorList>
            <consortium name="EnsemblPlants"/>
        </authorList>
    </citation>
    <scope>IDENTIFICATION</scope>
</reference>
<dbReference type="InterPro" id="IPR000903">
    <property type="entry name" value="NMT"/>
</dbReference>
<evidence type="ECO:0000256" key="6">
    <source>
        <dbReference type="RuleBase" id="RU004178"/>
    </source>
</evidence>
<dbReference type="GO" id="GO:0005737">
    <property type="term" value="C:cytoplasm"/>
    <property type="evidence" value="ECO:0007669"/>
    <property type="project" value="TreeGrafter"/>
</dbReference>
<evidence type="ECO:0000313" key="10">
    <source>
        <dbReference type="Proteomes" id="UP000032141"/>
    </source>
</evidence>
<evidence type="ECO:0000256" key="3">
    <source>
        <dbReference type="ARBA" id="ARBA00022679"/>
    </source>
</evidence>
<dbReference type="HOGENOM" id="CLU_467250_0_0_1"/>
<dbReference type="Proteomes" id="UP000032141">
    <property type="component" value="Chromosome C4"/>
</dbReference>
<dbReference type="AlphaFoldDB" id="A0A0D3C6N1"/>
<evidence type="ECO:0000256" key="5">
    <source>
        <dbReference type="RuleBase" id="RU000586"/>
    </source>
</evidence>
<dbReference type="KEGG" id="boe:106337651"/>
<dbReference type="PANTHER" id="PTHR11377:SF22">
    <property type="entry name" value="GLYCYLPEPTIDE N-TETRADECANOYLTRANSFERASE"/>
    <property type="match status" value="1"/>
</dbReference>
<name>A0A0D3C6N1_BRAOL</name>
<evidence type="ECO:0000256" key="1">
    <source>
        <dbReference type="ARBA" id="ARBA00009469"/>
    </source>
</evidence>
<evidence type="ECO:0000259" key="8">
    <source>
        <dbReference type="Pfam" id="PF02799"/>
    </source>
</evidence>
<dbReference type="Gene3D" id="3.40.630.170">
    <property type="match status" value="1"/>
</dbReference>
<evidence type="ECO:0000256" key="4">
    <source>
        <dbReference type="ARBA" id="ARBA00023315"/>
    </source>
</evidence>
<reference evidence="9 10" key="1">
    <citation type="journal article" date="2014" name="Genome Biol.">
        <title>Transcriptome and methylome profiling reveals relics of genome dominance in the mesopolyploid Brassica oleracea.</title>
        <authorList>
            <person name="Parkin I.A."/>
            <person name="Koh C."/>
            <person name="Tang H."/>
            <person name="Robinson S.J."/>
            <person name="Kagale S."/>
            <person name="Clarke W.E."/>
            <person name="Town C.D."/>
            <person name="Nixon J."/>
            <person name="Krishnakumar V."/>
            <person name="Bidwell S.L."/>
            <person name="Denoeud F."/>
            <person name="Belcram H."/>
            <person name="Links M.G."/>
            <person name="Just J."/>
            <person name="Clarke C."/>
            <person name="Bender T."/>
            <person name="Huebert T."/>
            <person name="Mason A.S."/>
            <person name="Pires J.C."/>
            <person name="Barker G."/>
            <person name="Moore J."/>
            <person name="Walley P.G."/>
            <person name="Manoli S."/>
            <person name="Batley J."/>
            <person name="Edwards D."/>
            <person name="Nelson M.N."/>
            <person name="Wang X."/>
            <person name="Paterson A.H."/>
            <person name="King G."/>
            <person name="Bancroft I."/>
            <person name="Chalhoub B."/>
            <person name="Sharpe A.G."/>
        </authorList>
    </citation>
    <scope>NUCLEOTIDE SEQUENCE</scope>
    <source>
        <strain evidence="9 10">cv. TO1000</strain>
    </source>
</reference>
<dbReference type="EnsemblPlants" id="Bo4g197430.1">
    <property type="protein sequence ID" value="Bo4g197430.1"/>
    <property type="gene ID" value="Bo4g197430"/>
</dbReference>
<feature type="domain" description="Glycylpeptide N-tetradecanoyltransferase C-terminal" evidence="8">
    <location>
        <begin position="403"/>
        <end position="577"/>
    </location>
</feature>
<dbReference type="InterPro" id="IPR022677">
    <property type="entry name" value="NMT_C"/>
</dbReference>
<sequence length="584" mass="67269">MAAPSYEVNDVIMTLSHYIEMSASERSSLSWGNFLPEKYVGRWIQLQKKDKKGFLIFLVKQYEEPFHRIESYGFKHIHAWVDLTKCNFEQTREQADAQLVPIEDETEEELQWRGGRQPTLLVAPDFTDMRRKQMLQGLRLQKRAWSPTELGLVFLKASNRARRSETSSADSPQRLWSPTELGFSFRFSKAREEDARSSETSSANSPVLANQDEAVHTFWQSQPIEHLSDGPIQTSSLVKKKPEKIGADHEWTTLDLSSDAVLSEVCKLLVEHDYEGDGKFRYANPGDFLRWALRPPGYYQSWHIGIRVKKSLVACLFGVPARIRVRDNEAVKVAAVSYLCVQKDFRSKGLVPIMIKEMNRRINLKDIWQGIFCTDLLVATPVTTIRQWIRMLNPAKVSKFSGEAMSIKDATKLYELPNAPVTPGFRKMVQSDVHAVTELLRGYLLEFQVAAEFREEDVKNWLLPKNNVVDCYVVEDPETHVVTDCCSFYTVSFTVGGRNNVQMKAAYSYYNVATQTPLVQLMRDILIICRQNKFDIFHAKDVMHNEKFFEQLKFEEVGAPYHFYLFNQRLRTGLQPSQLGLTLF</sequence>
<keyword evidence="10" id="KW-1185">Reference proteome</keyword>
<dbReference type="InterPro" id="IPR016181">
    <property type="entry name" value="Acyl_CoA_acyltransferase"/>
</dbReference>
<dbReference type="Gramene" id="Bo4g197430.1">
    <property type="protein sequence ID" value="Bo4g197430.1"/>
    <property type="gene ID" value="Bo4g197430"/>
</dbReference>
<keyword evidence="4 5" id="KW-0012">Acyltransferase</keyword>
<dbReference type="Pfam" id="PF01233">
    <property type="entry name" value="NMT"/>
    <property type="match status" value="1"/>
</dbReference>
<dbReference type="Pfam" id="PF02799">
    <property type="entry name" value="NMT_C"/>
    <property type="match status" value="1"/>
</dbReference>
<dbReference type="OrthoDB" id="60315at2759"/>
<keyword evidence="3 5" id="KW-0808">Transferase</keyword>
<comment type="function">
    <text evidence="5">Adds a myristoyl group to the N-terminal glycine residue of certain cellular proteins.</text>
</comment>
<comment type="catalytic activity">
    <reaction evidence="5">
        <text>N-terminal glycyl-[protein] + tetradecanoyl-CoA = N-tetradecanoylglycyl-[protein] + CoA + H(+)</text>
        <dbReference type="Rhea" id="RHEA:15521"/>
        <dbReference type="Rhea" id="RHEA-COMP:12666"/>
        <dbReference type="Rhea" id="RHEA-COMP:12667"/>
        <dbReference type="ChEBI" id="CHEBI:15378"/>
        <dbReference type="ChEBI" id="CHEBI:57287"/>
        <dbReference type="ChEBI" id="CHEBI:57385"/>
        <dbReference type="ChEBI" id="CHEBI:64723"/>
        <dbReference type="ChEBI" id="CHEBI:133050"/>
        <dbReference type="EC" id="2.3.1.97"/>
    </reaction>
</comment>
<accession>A0A0D3C6N1</accession>